<protein>
    <submittedName>
        <fullName evidence="1">Uncharacterized protein</fullName>
    </submittedName>
</protein>
<sequence length="40" mass="4300">MAGTIESKASIAAFLGTSANIAHNIKHDEKIHIDQLHRGC</sequence>
<dbReference type="EMBL" id="CP013236">
    <property type="protein sequence ID" value="AMP16269.1"/>
    <property type="molecule type" value="Genomic_DNA"/>
</dbReference>
<organism evidence="1 2">
    <name type="scientific">Collimonas pratensis</name>
    <dbReference type="NCBI Taxonomy" id="279113"/>
    <lineage>
        <taxon>Bacteria</taxon>
        <taxon>Pseudomonadati</taxon>
        <taxon>Pseudomonadota</taxon>
        <taxon>Betaproteobacteria</taxon>
        <taxon>Burkholderiales</taxon>
        <taxon>Oxalobacteraceae</taxon>
        <taxon>Collimonas</taxon>
    </lineage>
</organism>
<reference evidence="1 2" key="1">
    <citation type="submission" date="2015-11" db="EMBL/GenBank/DDBJ databases">
        <title>Exploring the genomic traits of fungus-feeding bacterial genus Collimonas.</title>
        <authorList>
            <person name="Song C."/>
            <person name="Schmidt R."/>
            <person name="de Jager V."/>
            <person name="Krzyzanowska D."/>
            <person name="Jongedijk E."/>
            <person name="Cankar K."/>
            <person name="Beekwilder J."/>
            <person name="van Veen A."/>
            <person name="de Boer W."/>
            <person name="van Veen J.A."/>
            <person name="Garbeva P."/>
        </authorList>
    </citation>
    <scope>NUCLEOTIDE SEQUENCE [LARGE SCALE GENOMIC DNA]</scope>
    <source>
        <strain evidence="1 2">Ter291</strain>
    </source>
</reference>
<dbReference type="Proteomes" id="UP000074914">
    <property type="component" value="Chromosome"/>
</dbReference>
<proteinExistence type="predicted"/>
<evidence type="ECO:0000313" key="1">
    <source>
        <dbReference type="EMBL" id="AMP16269.1"/>
    </source>
</evidence>
<accession>A0ABM5ZBM1</accession>
<keyword evidence="2" id="KW-1185">Reference proteome</keyword>
<name>A0ABM5ZBM1_9BURK</name>
<evidence type="ECO:0000313" key="2">
    <source>
        <dbReference type="Proteomes" id="UP000074914"/>
    </source>
</evidence>
<gene>
    <name evidence="1" type="ORF">CPter291_4036</name>
</gene>